<dbReference type="EMBL" id="AZHW01001138">
    <property type="protein sequence ID" value="ETW93971.1"/>
    <property type="molecule type" value="Genomic_DNA"/>
</dbReference>
<name>W4L9F8_ENTF1</name>
<dbReference type="Pfam" id="PF00155">
    <property type="entry name" value="Aminotran_1_2"/>
    <property type="match status" value="1"/>
</dbReference>
<dbReference type="HOGENOM" id="CLU_017584_4_3_7"/>
<dbReference type="PANTHER" id="PTHR46383">
    <property type="entry name" value="ASPARTATE AMINOTRANSFERASE"/>
    <property type="match status" value="1"/>
</dbReference>
<dbReference type="InterPro" id="IPR015421">
    <property type="entry name" value="PyrdxlP-dep_Trfase_major"/>
</dbReference>
<dbReference type="CDD" id="cd00609">
    <property type="entry name" value="AAT_like"/>
    <property type="match status" value="1"/>
</dbReference>
<comment type="cofactor">
    <cofactor evidence="1">
        <name>pyridoxal 5'-phosphate</name>
        <dbReference type="ChEBI" id="CHEBI:597326"/>
    </cofactor>
</comment>
<dbReference type="NCBIfam" id="NF004621">
    <property type="entry name" value="PRK05957.1"/>
    <property type="match status" value="1"/>
</dbReference>
<evidence type="ECO:0000313" key="8">
    <source>
        <dbReference type="Proteomes" id="UP000019141"/>
    </source>
</evidence>
<dbReference type="InterPro" id="IPR004839">
    <property type="entry name" value="Aminotransferase_I/II_large"/>
</dbReference>
<gene>
    <name evidence="7" type="ORF">ETSY1_36900</name>
</gene>
<feature type="domain" description="Aminotransferase class I/classII large" evidence="6">
    <location>
        <begin position="31"/>
        <end position="378"/>
    </location>
</feature>
<organism evidence="7 8">
    <name type="scientific">Entotheonella factor</name>
    <dbReference type="NCBI Taxonomy" id="1429438"/>
    <lineage>
        <taxon>Bacteria</taxon>
        <taxon>Pseudomonadati</taxon>
        <taxon>Nitrospinota/Tectimicrobiota group</taxon>
        <taxon>Candidatus Tectimicrobiota</taxon>
        <taxon>Candidatus Entotheonellia</taxon>
        <taxon>Candidatus Entotheonellales</taxon>
        <taxon>Candidatus Entotheonellaceae</taxon>
        <taxon>Candidatus Entotheonella</taxon>
    </lineage>
</organism>
<dbReference type="EC" id="2.6.1.1" evidence="7"/>
<dbReference type="Gene3D" id="3.40.640.10">
    <property type="entry name" value="Type I PLP-dependent aspartate aminotransferase-like (Major domain)"/>
    <property type="match status" value="1"/>
</dbReference>
<dbReference type="InterPro" id="IPR015422">
    <property type="entry name" value="PyrdxlP-dep_Trfase_small"/>
</dbReference>
<evidence type="ECO:0000256" key="2">
    <source>
        <dbReference type="ARBA" id="ARBA00007441"/>
    </source>
</evidence>
<dbReference type="GO" id="GO:0030170">
    <property type="term" value="F:pyridoxal phosphate binding"/>
    <property type="evidence" value="ECO:0007669"/>
    <property type="project" value="InterPro"/>
</dbReference>
<keyword evidence="4 7" id="KW-0808">Transferase</keyword>
<evidence type="ECO:0000313" key="7">
    <source>
        <dbReference type="EMBL" id="ETW93971.1"/>
    </source>
</evidence>
<evidence type="ECO:0000256" key="5">
    <source>
        <dbReference type="ARBA" id="ARBA00022898"/>
    </source>
</evidence>
<dbReference type="GO" id="GO:0004069">
    <property type="term" value="F:L-aspartate:2-oxoglutarate aminotransferase activity"/>
    <property type="evidence" value="ECO:0007669"/>
    <property type="project" value="UniProtKB-EC"/>
</dbReference>
<proteinExistence type="inferred from homology"/>
<comment type="similarity">
    <text evidence="2">Belongs to the class-I pyridoxal-phosphate-dependent aminotransferase family.</text>
</comment>
<reference evidence="7 8" key="1">
    <citation type="journal article" date="2014" name="Nature">
        <title>An environmental bacterial taxon with a large and distinct metabolic repertoire.</title>
        <authorList>
            <person name="Wilson M.C."/>
            <person name="Mori T."/>
            <person name="Ruckert C."/>
            <person name="Uria A.R."/>
            <person name="Helf M.J."/>
            <person name="Takada K."/>
            <person name="Gernert C."/>
            <person name="Steffens U.A."/>
            <person name="Heycke N."/>
            <person name="Schmitt S."/>
            <person name="Rinke C."/>
            <person name="Helfrich E.J."/>
            <person name="Brachmann A.O."/>
            <person name="Gurgui C."/>
            <person name="Wakimoto T."/>
            <person name="Kracht M."/>
            <person name="Crusemann M."/>
            <person name="Hentschel U."/>
            <person name="Abe I."/>
            <person name="Matsunaga S."/>
            <person name="Kalinowski J."/>
            <person name="Takeyama H."/>
            <person name="Piel J."/>
        </authorList>
    </citation>
    <scope>NUCLEOTIDE SEQUENCE [LARGE SCALE GENOMIC DNA]</scope>
    <source>
        <strain evidence="8">TSY1</strain>
    </source>
</reference>
<sequence>MNPHFSQRIAAVSDSIIPAVAKLIAASPGTIAMGQGVVGYTPPPAIWDHVAAFQAEPRNHIYQDIDGIPQLREALRTKITRENRIDCRDSEVIVTSGSNMAFLHVILAITDPGDEVIILAPYFFNHEMALRFANVVPVVVPTDADYLPDVEALSRAVTPRTRAIVTVSPNNPTGAVYPEAILQAVNALCAARGVYHISDEAYEYFTHDDHRHYSPASANGATEHTISLFSFSKAYGFASWRIGYMLVPRHLYGPLLRIQDTNPICPPVISQFAALGLLESGVEFVRTSMQPLVDARAYCRQRLQQQQAYLAMASPAGAFYFYIKLLAGGDSMQIVKALIEQYKIAVIPGVAFGDVSGCTFRVSYGAVGRDQLAEGMDRLIRGLQAHAI</sequence>
<keyword evidence="5" id="KW-0663">Pyridoxal phosphate</keyword>
<accession>W4L9F8</accession>
<dbReference type="Proteomes" id="UP000019141">
    <property type="component" value="Unassembled WGS sequence"/>
</dbReference>
<comment type="caution">
    <text evidence="7">The sequence shown here is derived from an EMBL/GenBank/DDBJ whole genome shotgun (WGS) entry which is preliminary data.</text>
</comment>
<evidence type="ECO:0000256" key="1">
    <source>
        <dbReference type="ARBA" id="ARBA00001933"/>
    </source>
</evidence>
<protein>
    <submittedName>
        <fullName evidence="7">Aspartate aminotransferase</fullName>
        <ecNumber evidence="7">2.6.1.1</ecNumber>
    </submittedName>
</protein>
<keyword evidence="8" id="KW-1185">Reference proteome</keyword>
<dbReference type="InterPro" id="IPR050596">
    <property type="entry name" value="AspAT/PAT-like"/>
</dbReference>
<dbReference type="GO" id="GO:0006520">
    <property type="term" value="P:amino acid metabolic process"/>
    <property type="evidence" value="ECO:0007669"/>
    <property type="project" value="InterPro"/>
</dbReference>
<evidence type="ECO:0000256" key="3">
    <source>
        <dbReference type="ARBA" id="ARBA00022576"/>
    </source>
</evidence>
<evidence type="ECO:0000256" key="4">
    <source>
        <dbReference type="ARBA" id="ARBA00022679"/>
    </source>
</evidence>
<dbReference type="SUPFAM" id="SSF53383">
    <property type="entry name" value="PLP-dependent transferases"/>
    <property type="match status" value="1"/>
</dbReference>
<dbReference type="Gene3D" id="3.90.1150.10">
    <property type="entry name" value="Aspartate Aminotransferase, domain 1"/>
    <property type="match status" value="1"/>
</dbReference>
<dbReference type="PATRIC" id="fig|1429438.4.peg.6931"/>
<evidence type="ECO:0000259" key="6">
    <source>
        <dbReference type="Pfam" id="PF00155"/>
    </source>
</evidence>
<dbReference type="InterPro" id="IPR015424">
    <property type="entry name" value="PyrdxlP-dep_Trfase"/>
</dbReference>
<dbReference type="AlphaFoldDB" id="W4L9F8"/>
<keyword evidence="3 7" id="KW-0032">Aminotransferase</keyword>
<dbReference type="PANTHER" id="PTHR46383:SF5">
    <property type="entry name" value="AMINOTRANSFERASE CLASS I_CLASSII DOMAIN-CONTAINING PROTEIN"/>
    <property type="match status" value="1"/>
</dbReference>